<dbReference type="InterPro" id="IPR013320">
    <property type="entry name" value="ConA-like_dom_sf"/>
</dbReference>
<evidence type="ECO:0000256" key="1">
    <source>
        <dbReference type="SAM" id="MobiDB-lite"/>
    </source>
</evidence>
<gene>
    <name evidence="2" type="ORF">M6D89_11250</name>
</gene>
<comment type="caution">
    <text evidence="2">The sequence shown here is derived from an EMBL/GenBank/DDBJ whole genome shotgun (WGS) entry which is preliminary data.</text>
</comment>
<dbReference type="PROSITE" id="PS51257">
    <property type="entry name" value="PROKAR_LIPOPROTEIN"/>
    <property type="match status" value="1"/>
</dbReference>
<keyword evidence="3" id="KW-1185">Reference proteome</keyword>
<reference evidence="2" key="1">
    <citation type="submission" date="2022-05" db="EMBL/GenBank/DDBJ databases">
        <authorList>
            <person name="Sun H.-N."/>
        </authorList>
    </citation>
    <scope>NUCLEOTIDE SEQUENCE</scope>
    <source>
        <strain evidence="2">HB14</strain>
    </source>
</reference>
<name>A0A9X2HXE0_9GAMM</name>
<dbReference type="Proteomes" id="UP001139319">
    <property type="component" value="Unassembled WGS sequence"/>
</dbReference>
<evidence type="ECO:0000313" key="3">
    <source>
        <dbReference type="Proteomes" id="UP001139319"/>
    </source>
</evidence>
<dbReference type="Gene3D" id="2.60.120.200">
    <property type="match status" value="1"/>
</dbReference>
<reference evidence="2" key="2">
    <citation type="submission" date="2023-01" db="EMBL/GenBank/DDBJ databases">
        <title>Gilvimarinus xylanilyticus HB14 isolated from Caulerpa lentillifera aquaculture base in Hainan, China.</title>
        <authorList>
            <person name="Zhang Y.-J."/>
        </authorList>
    </citation>
    <scope>NUCLEOTIDE SEQUENCE</scope>
    <source>
        <strain evidence="2">HB14</strain>
    </source>
</reference>
<protein>
    <submittedName>
        <fullName evidence="2">Uncharacterized protein</fullName>
    </submittedName>
</protein>
<feature type="compositionally biased region" description="Low complexity" evidence="1">
    <location>
        <begin position="37"/>
        <end position="64"/>
    </location>
</feature>
<dbReference type="AlphaFoldDB" id="A0A9X2HXE0"/>
<feature type="compositionally biased region" description="Polar residues" evidence="1">
    <location>
        <begin position="995"/>
        <end position="1012"/>
    </location>
</feature>
<sequence>MTPRKLSTLICFSGLLTACGGSDLGHDTPTPGSDPVSSSSSSLDISSSSSSSSEISSSSSSSGSTVTPENPSVRQGFFIDSVVANLRYQTESGVGYTTADGQFNYLAGEMVTFSIGDLTFPSVKAQPTITPLTLAGTDDPNNTIVINIVRLLLSLDQDSNPDNGITIDELAHGAATAALDFSLDPSAFAESSAVLNLLSASGSSSMTLVPESEAFSHFQNTLDTQVNHSVVASADGPGETYELFDEVFGGNAVESPVCDPATDSFGPRITEVMDETLEEYVFAFHLLRDVDGDRCIDSITDRQRIEVKTYSASPADRVATEGEIHTYRWKFKLDDGFQASSSFTHIFQIKAAGGDDSMPILTLTPRAGSQDQLQVLHAGSTELGATEVATADLSEFRGQWIEAFVRTKNTDNGSLEIRLSTLSDNNTLIDWSDNNIDMWREGASLNRPKWGLYRGLNNSDMLRDETIFFNDFCIAESTNICASDVSDDNHGGGNGDGDDGDSETPIKDGFGFEAEAVGQAPVEFDIEGDIIVSAEQAREGMQSAKFSHASEGQVRMRHNFGAQPTGSLKTSILIPENVGVDSLITVYAETYNSANRAIDLLFKPDGTLRRREGGSQIDLQAYNFNEWLDIELQWQDLAQSNEYTLVINNRVVGTFTATTPGLTPERVEFKFGGNSSAISNESIYVDAVTISDTVTGNQGSSSSISSAASSSSESSQSSSTVISSSSSSLNTSSSSSEASSSSSSVTSISSSSVASSSSSSSVNSTGFAVGQVNNPDFGFETDAFDAPPADFDSEGSIAVANDVAREGTQVVKLTHPVEGQVRMRREFGSNDSGTIKASLFFSPETDQDSLVTLYAEEYNSANRAIDIIFKSDGSVRRREGSEQVDIMNYDLGGWIDLEIQWDNLSTSNEYALVINGINVGTYAAATSGLTPERVEFKYGGNSSAVTTEPLYLDAISMPKPEAGGGDPEEGNTYSFEEDTLGQAPADLENDADTPSHVQVSSDLAKDGTQSVKLSHPDEGQVRLRANWGAKDTGSVSAAVYIPAANTADVLMTVYATTYNSANRSMDIILKPDGDLKRRTQSGQEDTTSYNFDAWNTIKLSWTEITTSNEYTLWVNGVNQGTFPVATPNLTPERVEFKFGGNASDTSPESVYLDSVVSFE</sequence>
<feature type="region of interest" description="Disordered" evidence="1">
    <location>
        <begin position="984"/>
        <end position="1013"/>
    </location>
</feature>
<proteinExistence type="predicted"/>
<evidence type="ECO:0000313" key="2">
    <source>
        <dbReference type="EMBL" id="MCP8899875.1"/>
    </source>
</evidence>
<feature type="region of interest" description="Disordered" evidence="1">
    <location>
        <begin position="23"/>
        <end position="70"/>
    </location>
</feature>
<feature type="region of interest" description="Disordered" evidence="1">
    <location>
        <begin position="695"/>
        <end position="749"/>
    </location>
</feature>
<dbReference type="RefSeq" id="WP_253968171.1">
    <property type="nucleotide sequence ID" value="NZ_JAMFTH010000003.1"/>
</dbReference>
<accession>A0A9X2HXE0</accession>
<dbReference type="SUPFAM" id="SSF49899">
    <property type="entry name" value="Concanavalin A-like lectins/glucanases"/>
    <property type="match status" value="1"/>
</dbReference>
<dbReference type="EMBL" id="JAMFTH010000003">
    <property type="protein sequence ID" value="MCP8899875.1"/>
    <property type="molecule type" value="Genomic_DNA"/>
</dbReference>
<organism evidence="2 3">
    <name type="scientific">Gilvimarinus xylanilyticus</name>
    <dbReference type="NCBI Taxonomy" id="2944139"/>
    <lineage>
        <taxon>Bacteria</taxon>
        <taxon>Pseudomonadati</taxon>
        <taxon>Pseudomonadota</taxon>
        <taxon>Gammaproteobacteria</taxon>
        <taxon>Cellvibrionales</taxon>
        <taxon>Cellvibrionaceae</taxon>
        <taxon>Gilvimarinus</taxon>
    </lineage>
</organism>
<feature type="compositionally biased region" description="Low complexity" evidence="1">
    <location>
        <begin position="700"/>
        <end position="749"/>
    </location>
</feature>